<dbReference type="SUPFAM" id="SSF53335">
    <property type="entry name" value="S-adenosyl-L-methionine-dependent methyltransferases"/>
    <property type="match status" value="1"/>
</dbReference>
<evidence type="ECO:0000313" key="2">
    <source>
        <dbReference type="Proteomes" id="UP000095751"/>
    </source>
</evidence>
<dbReference type="InParanoid" id="A0A1E7F1F2"/>
<dbReference type="Gene3D" id="3.40.50.150">
    <property type="entry name" value="Vaccinia Virus protein VP39"/>
    <property type="match status" value="1"/>
</dbReference>
<dbReference type="AlphaFoldDB" id="A0A1E7F1F2"/>
<evidence type="ECO:0000313" key="1">
    <source>
        <dbReference type="EMBL" id="OEU12031.1"/>
    </source>
</evidence>
<dbReference type="OrthoDB" id="426076at2759"/>
<protein>
    <recommendedName>
        <fullName evidence="3">S-adenosyl-L-methionine-dependent methyltransferase</fullName>
    </recommendedName>
</protein>
<dbReference type="KEGG" id="fcy:FRACYDRAFT_270720"/>
<name>A0A1E7F1F2_9STRA</name>
<dbReference type="EMBL" id="KV784366">
    <property type="protein sequence ID" value="OEU12031.1"/>
    <property type="molecule type" value="Genomic_DNA"/>
</dbReference>
<evidence type="ECO:0008006" key="3">
    <source>
        <dbReference type="Google" id="ProtNLM"/>
    </source>
</evidence>
<accession>A0A1E7F1F2</accession>
<proteinExistence type="predicted"/>
<dbReference type="Proteomes" id="UP000095751">
    <property type="component" value="Unassembled WGS sequence"/>
</dbReference>
<sequence length="109" mass="12270">MNYGPGASVAIYQKLFPKAELWEAEYDAKCVGKNRDGMLEGINIFTGDQGNDTVLDEWILTSGGGFDIVIDDGGHQNCQIWHSFRKLWPTIKPSGLYFIEDMQVAQRKI</sequence>
<reference evidence="1 2" key="1">
    <citation type="submission" date="2016-09" db="EMBL/GenBank/DDBJ databases">
        <title>Extensive genetic diversity and differential bi-allelic expression allows diatom success in the polar Southern Ocean.</title>
        <authorList>
            <consortium name="DOE Joint Genome Institute"/>
            <person name="Mock T."/>
            <person name="Otillar R.P."/>
            <person name="Strauss J."/>
            <person name="Dupont C."/>
            <person name="Frickenhaus S."/>
            <person name="Maumus F."/>
            <person name="Mcmullan M."/>
            <person name="Sanges R."/>
            <person name="Schmutz J."/>
            <person name="Toseland A."/>
            <person name="Valas R."/>
            <person name="Veluchamy A."/>
            <person name="Ward B.J."/>
            <person name="Allen A."/>
            <person name="Barry K."/>
            <person name="Falciatore A."/>
            <person name="Ferrante M."/>
            <person name="Fortunato A.E."/>
            <person name="Gloeckner G."/>
            <person name="Gruber A."/>
            <person name="Hipkin R."/>
            <person name="Janech M."/>
            <person name="Kroth P."/>
            <person name="Leese F."/>
            <person name="Lindquist E."/>
            <person name="Lyon B.R."/>
            <person name="Martin J."/>
            <person name="Mayer C."/>
            <person name="Parker M."/>
            <person name="Quesneville H."/>
            <person name="Raymond J."/>
            <person name="Uhlig C."/>
            <person name="Valentin K.U."/>
            <person name="Worden A.Z."/>
            <person name="Armbrust E.V."/>
            <person name="Bowler C."/>
            <person name="Green B."/>
            <person name="Moulton V."/>
            <person name="Van Oosterhout C."/>
            <person name="Grigoriev I."/>
        </authorList>
    </citation>
    <scope>NUCLEOTIDE SEQUENCE [LARGE SCALE GENOMIC DNA]</scope>
    <source>
        <strain evidence="1 2">CCMP1102</strain>
    </source>
</reference>
<gene>
    <name evidence="1" type="ORF">FRACYDRAFT_270720</name>
</gene>
<dbReference type="InterPro" id="IPR029063">
    <property type="entry name" value="SAM-dependent_MTases_sf"/>
</dbReference>
<organism evidence="1 2">
    <name type="scientific">Fragilariopsis cylindrus CCMP1102</name>
    <dbReference type="NCBI Taxonomy" id="635003"/>
    <lineage>
        <taxon>Eukaryota</taxon>
        <taxon>Sar</taxon>
        <taxon>Stramenopiles</taxon>
        <taxon>Ochrophyta</taxon>
        <taxon>Bacillariophyta</taxon>
        <taxon>Bacillariophyceae</taxon>
        <taxon>Bacillariophycidae</taxon>
        <taxon>Bacillariales</taxon>
        <taxon>Bacillariaceae</taxon>
        <taxon>Fragilariopsis</taxon>
    </lineage>
</organism>
<keyword evidence="2" id="KW-1185">Reference proteome</keyword>